<accession>A0ABY8G224</accession>
<sequence length="249" mass="25673">MRIEVVGPSRWRHCVIAAHRATGVEATGRDASALEVADIIRHAPDDVVGIEFHPSLCAAVAGVTDLDDGLAKETSVRSVVAFQPTGNARMAIGCHSLTSGIVRATRAASVELGTTAILGGRELAASALASAVELKARSIFLAPLNSAGPGSAISAAHRLGLDVSAVRFDALIGRLGEFDSLMICGMIPQNVSAQIQHCGVPVIRVAAGEGGAVTYGAILARQIEDAQRILTGVNPDLSVIEKVVENFAA</sequence>
<gene>
    <name evidence="1" type="ORF">P7079_04350</name>
</gene>
<reference evidence="1 2" key="1">
    <citation type="submission" date="2023-03" db="EMBL/GenBank/DDBJ databases">
        <title>Complete genome of Arcanobacterium canis strain DSM 25104 isolated in 2010 from a canine otitis externa in Germany.</title>
        <authorList>
            <person name="Borowiak M."/>
            <person name="Kreitlow A."/>
            <person name="Malorny B."/>
            <person name="Laemmler C."/>
            <person name="Prenger-Berninghoff E."/>
            <person name="Ploetz M."/>
            <person name="Abdulmawjood A."/>
        </authorList>
    </citation>
    <scope>NUCLEOTIDE SEQUENCE [LARGE SCALE GENOMIC DNA]</scope>
    <source>
        <strain evidence="1 2">DSM 25104</strain>
    </source>
</reference>
<dbReference type="EMBL" id="CP121208">
    <property type="protein sequence ID" value="WFM82649.1"/>
    <property type="molecule type" value="Genomic_DNA"/>
</dbReference>
<proteinExistence type="predicted"/>
<evidence type="ECO:0000313" key="1">
    <source>
        <dbReference type="EMBL" id="WFM82649.1"/>
    </source>
</evidence>
<evidence type="ECO:0000313" key="2">
    <source>
        <dbReference type="Proteomes" id="UP001215216"/>
    </source>
</evidence>
<dbReference type="RefSeq" id="WP_278012075.1">
    <property type="nucleotide sequence ID" value="NZ_CP121208.1"/>
</dbReference>
<name>A0ABY8G224_9ACTO</name>
<keyword evidence="2" id="KW-1185">Reference proteome</keyword>
<dbReference type="Proteomes" id="UP001215216">
    <property type="component" value="Chromosome"/>
</dbReference>
<organism evidence="1 2">
    <name type="scientific">Arcanobacterium canis</name>
    <dbReference type="NCBI Taxonomy" id="999183"/>
    <lineage>
        <taxon>Bacteria</taxon>
        <taxon>Bacillati</taxon>
        <taxon>Actinomycetota</taxon>
        <taxon>Actinomycetes</taxon>
        <taxon>Actinomycetales</taxon>
        <taxon>Actinomycetaceae</taxon>
        <taxon>Arcanobacterium</taxon>
    </lineage>
</organism>
<protein>
    <submittedName>
        <fullName evidence="1">Uncharacterized protein</fullName>
    </submittedName>
</protein>